<feature type="region of interest" description="Disordered" evidence="2">
    <location>
        <begin position="441"/>
        <end position="464"/>
    </location>
</feature>
<dbReference type="OrthoDB" id="19311at2759"/>
<dbReference type="FunFam" id="3.40.50.11210:FF:000007">
    <property type="entry name" value="Tuberous sclerosis 2"/>
    <property type="match status" value="1"/>
</dbReference>
<dbReference type="GO" id="GO:0005096">
    <property type="term" value="F:GTPase activator activity"/>
    <property type="evidence" value="ECO:0007669"/>
    <property type="project" value="UniProtKB-KW"/>
</dbReference>
<feature type="compositionally biased region" description="Low complexity" evidence="2">
    <location>
        <begin position="1524"/>
        <end position="1536"/>
    </location>
</feature>
<dbReference type="PANTHER" id="PTHR10063">
    <property type="entry name" value="TUBERIN"/>
    <property type="match status" value="1"/>
</dbReference>
<evidence type="ECO:0000256" key="1">
    <source>
        <dbReference type="ARBA" id="ARBA00022468"/>
    </source>
</evidence>
<dbReference type="InterPro" id="IPR024584">
    <property type="entry name" value="Tuberin_N"/>
</dbReference>
<dbReference type="OMA" id="ATRFLMN"/>
<feature type="compositionally biased region" description="Low complexity" evidence="2">
    <location>
        <begin position="1073"/>
        <end position="1093"/>
    </location>
</feature>
<dbReference type="GO" id="GO:0032007">
    <property type="term" value="P:negative regulation of TOR signaling"/>
    <property type="evidence" value="ECO:0007669"/>
    <property type="project" value="TreeGrafter"/>
</dbReference>
<dbReference type="Pfam" id="PF11864">
    <property type="entry name" value="DUF3384"/>
    <property type="match status" value="1"/>
</dbReference>
<dbReference type="Gene3D" id="3.40.50.11210">
    <property type="entry name" value="Rap/Ran-GAP"/>
    <property type="match status" value="1"/>
</dbReference>
<dbReference type="PROSITE" id="PS50085">
    <property type="entry name" value="RAPGAP"/>
    <property type="match status" value="1"/>
</dbReference>
<name>A0A165FTQ8_XYLHT</name>
<feature type="domain" description="Rap-GAP" evidence="3">
    <location>
        <begin position="1283"/>
        <end position="1513"/>
    </location>
</feature>
<feature type="region of interest" description="Disordered" evidence="2">
    <location>
        <begin position="1054"/>
        <end position="1093"/>
    </location>
</feature>
<dbReference type="InterPro" id="IPR016024">
    <property type="entry name" value="ARM-type_fold"/>
</dbReference>
<feature type="region of interest" description="Disordered" evidence="2">
    <location>
        <begin position="1517"/>
        <end position="1574"/>
    </location>
</feature>
<evidence type="ECO:0000259" key="3">
    <source>
        <dbReference type="PROSITE" id="PS50085"/>
    </source>
</evidence>
<dbReference type="STRING" id="1328760.A0A165FTQ8"/>
<feature type="compositionally biased region" description="Basic and acidic residues" evidence="2">
    <location>
        <begin position="57"/>
        <end position="66"/>
    </location>
</feature>
<dbReference type="GO" id="GO:0005634">
    <property type="term" value="C:nucleus"/>
    <property type="evidence" value="ECO:0007669"/>
    <property type="project" value="InterPro"/>
</dbReference>
<dbReference type="InterPro" id="IPR027107">
    <property type="entry name" value="Tuberin/Ral-act_asu"/>
</dbReference>
<feature type="compositionally biased region" description="Polar residues" evidence="2">
    <location>
        <begin position="781"/>
        <end position="790"/>
    </location>
</feature>
<protein>
    <recommendedName>
        <fullName evidence="3">Rap-GAP domain-containing protein</fullName>
    </recommendedName>
</protein>
<dbReference type="Proteomes" id="UP000076632">
    <property type="component" value="Unassembled WGS sequence"/>
</dbReference>
<feature type="region of interest" description="Disordered" evidence="2">
    <location>
        <begin position="33"/>
        <end position="72"/>
    </location>
</feature>
<feature type="compositionally biased region" description="Basic and acidic residues" evidence="2">
    <location>
        <begin position="763"/>
        <end position="779"/>
    </location>
</feature>
<sequence length="1629" mass="180070">MPPPSDASPSAPETRTAASGLAGVFRNLTAGRLKSSMDPLPTLTTLEPAHSSTLESQSKEPNRALPDEGVLGGPPELAQLLKQLQPASSMNARVSAAEEIGRILELYPLKNVAAIWSAGRSLVDKHNVASTRKEGFGLLIACVKHAKLTPLERRHFFDEITMITNPEDFIFQLAALEELAKRGKDVESFEGLMVPVLTRWLQQCFQLATLARAALRKEKSAKAPATLAEEATLTQVFNFLRDIIKFNFRSFRELDIQDLLEQVLAICRKTTAEVDVDNAIKLIDTMITYAYIPDAMLESCIEVLCNIYGSIKGLIDPAWNAISNLLRSHVAQKTSDFLLAMISEAASHRGRNMNAICGAISIMRRVETANPADRLPNVPLRKFVRALELALPARSARLSSDILKALTHILENDDLMESTSEKTWDSLLEVVVQCSKNLEEVSGNRKTSHQQGSLAPKENKDHGSIGDLPPLLSPIFSRLESLYENLDPFQRASVMWFFMELADRLPDSCAELLVNYYKQENLCYPSNERWLVDSRRLVEVYLKQGDRPSALRIELIQTLTDAYQTISYICPHDVVSEFAMSVLDCIEVERDVRILDPLVTFAVEVASDADENLFSKIITLLRERAIEPSRSLSAASGAARSTSPSPLRSSTSPAASQFQAGTSTFRVAAEGLVKIFIGSLKSPSFKGLMTYTELLHIARSETAEIDAKIAVLKLLFRLRADSNYAIYIIPFTESENLAASLWRTLETTSESNESDETGTIRSSRSDEARNEQRISRIDRSISVNRPNSHPSKPANRPLSGMPRATKAIPPLWMHSGHGFLPIDPPEESSPMLFSTDEIPDMATERPIGCATISMNLWLEAVIPILQQGADWEIYSYVLLHLGSQLTNHALFLGSRPQIRMLRNILCEQIRATSFYDPPQTTGLRRSDVATCLFQVLSMLVSFRKHFAKSEEDEIVRTFVLGVGSWDTTSPGCIHALSVCCYELPLSVTKSLNQILQKMSQIITQSHVTVHILEFLVGLARLPEVYVNFRDDEFRTVIGIGFRYLQYVREQREKGQSAPSLRGHPGLNKHLSPTKDAAAAAAGSPDSTSSASKGAQDLPQYVYALAYHVITFWFMALKLQDRPKFVPWMTKSLVYTDSSGREVVEEQSRVTIDMMQRVAYSDRDETLPNTEFAKAHDGNILTKSYLVGLCIITIETATASGLSQITKRQPSGTDYFMFRPQAAKPPQHQVPLWNETVSEPGNPASRKAVLPSYISLILNSAAAVTPRSLQPIPLPDDDATKRAINMFDRNATVDGYKVGIIYIGEGQTHEVDILSNEVGSPDYTDFITKIGTLVRLKGATFNTQGLDREFDIDGEYAICWRDRVSEIVFHTTTMMPTNLDHDPQCINKKRHTGNDFVNIVFNNSGLPFNFDTFPSEFNYVNIVITPESRAAFVSRLSPYHGGFGKYYKVQVMSKPGFPRISTASEIKMVSGQSLPAFVRMLALNSSTLSLVWANRAGGEHISPWRNRLRQINQLRERNAGGTTGGASSPTSTSPVHQHAQHLHSSSSHHPHGPHGQAPGGLGQAGSTFSSSLSGAAGPRRTSIAAFLSEATASHRSSVSSSGLSSTTERDENGANAVETLAESFDFSRWA</sequence>
<reference evidence="4 5" key="1">
    <citation type="journal article" date="2016" name="Fungal Biol.">
        <title>The genome of Xylona heveae provides a window into fungal endophytism.</title>
        <authorList>
            <person name="Gazis R."/>
            <person name="Kuo A."/>
            <person name="Riley R."/>
            <person name="LaButti K."/>
            <person name="Lipzen A."/>
            <person name="Lin J."/>
            <person name="Amirebrahimi M."/>
            <person name="Hesse C.N."/>
            <person name="Spatafora J.W."/>
            <person name="Henrissat B."/>
            <person name="Hainaut M."/>
            <person name="Grigoriev I.V."/>
            <person name="Hibbett D.S."/>
        </authorList>
    </citation>
    <scope>NUCLEOTIDE SEQUENCE [LARGE SCALE GENOMIC DNA]</scope>
    <source>
        <strain evidence="4 5">TC161</strain>
    </source>
</reference>
<feature type="compositionally biased region" description="Low complexity" evidence="2">
    <location>
        <begin position="1589"/>
        <end position="1604"/>
    </location>
</feature>
<dbReference type="EMBL" id="KV407461">
    <property type="protein sequence ID" value="KZF21365.1"/>
    <property type="molecule type" value="Genomic_DNA"/>
</dbReference>
<accession>A0A165FTQ8</accession>
<feature type="region of interest" description="Disordered" evidence="2">
    <location>
        <begin position="747"/>
        <end position="802"/>
    </location>
</feature>
<dbReference type="InParanoid" id="A0A165FTQ8"/>
<dbReference type="GO" id="GO:0033596">
    <property type="term" value="C:TSC1-TSC2 complex"/>
    <property type="evidence" value="ECO:0007669"/>
    <property type="project" value="TreeGrafter"/>
</dbReference>
<dbReference type="InterPro" id="IPR035974">
    <property type="entry name" value="Rap/Ran-GAP_sf"/>
</dbReference>
<dbReference type="GO" id="GO:0051056">
    <property type="term" value="P:regulation of small GTPase mediated signal transduction"/>
    <property type="evidence" value="ECO:0007669"/>
    <property type="project" value="InterPro"/>
</dbReference>
<evidence type="ECO:0000313" key="4">
    <source>
        <dbReference type="EMBL" id="KZF21365.1"/>
    </source>
</evidence>
<dbReference type="PANTHER" id="PTHR10063:SF0">
    <property type="entry name" value="TUBERIN"/>
    <property type="match status" value="1"/>
</dbReference>
<keyword evidence="1" id="KW-0343">GTPase activation</keyword>
<gene>
    <name evidence="4" type="ORF">L228DRAFT_171200</name>
</gene>
<feature type="region of interest" description="Disordered" evidence="2">
    <location>
        <begin position="1589"/>
        <end position="1613"/>
    </location>
</feature>
<feature type="region of interest" description="Disordered" evidence="2">
    <location>
        <begin position="632"/>
        <end position="654"/>
    </location>
</feature>
<dbReference type="InterPro" id="IPR000331">
    <property type="entry name" value="Rap/Ran_GAP_dom"/>
</dbReference>
<dbReference type="Pfam" id="PF02145">
    <property type="entry name" value="Rap_GAP"/>
    <property type="match status" value="1"/>
</dbReference>
<organism evidence="4 5">
    <name type="scientific">Xylona heveae (strain CBS 132557 / TC161)</name>
    <dbReference type="NCBI Taxonomy" id="1328760"/>
    <lineage>
        <taxon>Eukaryota</taxon>
        <taxon>Fungi</taxon>
        <taxon>Dikarya</taxon>
        <taxon>Ascomycota</taxon>
        <taxon>Pezizomycotina</taxon>
        <taxon>Xylonomycetes</taxon>
        <taxon>Xylonales</taxon>
        <taxon>Xylonaceae</taxon>
        <taxon>Xylona</taxon>
    </lineage>
</organism>
<feature type="compositionally biased region" description="Polar residues" evidence="2">
    <location>
        <begin position="42"/>
        <end position="56"/>
    </location>
</feature>
<proteinExistence type="predicted"/>
<dbReference type="SUPFAM" id="SSF48371">
    <property type="entry name" value="ARM repeat"/>
    <property type="match status" value="1"/>
</dbReference>
<keyword evidence="5" id="KW-1185">Reference proteome</keyword>
<evidence type="ECO:0000256" key="2">
    <source>
        <dbReference type="SAM" id="MobiDB-lite"/>
    </source>
</evidence>
<dbReference type="RefSeq" id="XP_018186920.1">
    <property type="nucleotide sequence ID" value="XM_018329486.1"/>
</dbReference>
<dbReference type="GeneID" id="28894623"/>
<dbReference type="InterPro" id="IPR018515">
    <property type="entry name" value="Tuberin-type_domain"/>
</dbReference>
<dbReference type="SUPFAM" id="SSF111347">
    <property type="entry name" value="Rap/Ran-GAP"/>
    <property type="match status" value="1"/>
</dbReference>
<dbReference type="Pfam" id="PF03542">
    <property type="entry name" value="Tuberin"/>
    <property type="match status" value="1"/>
</dbReference>
<feature type="compositionally biased region" description="Basic residues" evidence="2">
    <location>
        <begin position="1537"/>
        <end position="1551"/>
    </location>
</feature>
<evidence type="ECO:0000313" key="5">
    <source>
        <dbReference type="Proteomes" id="UP000076632"/>
    </source>
</evidence>